<evidence type="ECO:0000256" key="2">
    <source>
        <dbReference type="ARBA" id="ARBA00006275"/>
    </source>
</evidence>
<gene>
    <name evidence="9" type="ORF">SAMN04488524_0438</name>
</gene>
<sequence>MKRIFNFALLLWLSFSMMACKRDFLEVTPAGKLIATKTSDYDLLLNSLTLGNQFMTYTQAMGDEMAAIEPYFAGTTLQQQRSFKWENTIYEQNEDAPEVTYPTKALYIYNIVINEVLNSSGGSDVQKNALQAEALAGRAWTYFQLINFFAKPYAAATASSDPGFPIIDRANVTLNNFTRASVKEVYDFIIKDLQTAIPNLSATPIHRFRMSRPAAEALLGKVYLSMALYNEALPHLNTAMTDISNSTYPVRLYDYNVTFGTGGAFLPNSVIGPTLPNLYNYEESLYSRQTAGDWTSASNALLLSPATMSLYGSSDLRRNFMKNTPYPSGAAFPLGMVRKAGPFSPIIGMLVPDVYLMRAEVKARLNDLPGAKADVEALRVKRMPAVDAPVPGVTASDRVSMVKFILDERIREFSALGYRWFDMRRLSVDAEFQSTVKYSHTLYTSGGAVSSTFTLRPERLTFKIPPKVLAENPGMQDNP</sequence>
<evidence type="ECO:0000256" key="3">
    <source>
        <dbReference type="ARBA" id="ARBA00022729"/>
    </source>
</evidence>
<feature type="domain" description="RagB/SusD" evidence="7">
    <location>
        <begin position="353"/>
        <end position="479"/>
    </location>
</feature>
<dbReference type="OrthoDB" id="697229at2"/>
<dbReference type="AlphaFoldDB" id="A0A1W1Z8M9"/>
<evidence type="ECO:0000256" key="5">
    <source>
        <dbReference type="ARBA" id="ARBA00023237"/>
    </source>
</evidence>
<dbReference type="InterPro" id="IPR012944">
    <property type="entry name" value="SusD_RagB_dom"/>
</dbReference>
<dbReference type="Pfam" id="PF07980">
    <property type="entry name" value="SusD_RagB"/>
    <property type="match status" value="1"/>
</dbReference>
<dbReference type="SUPFAM" id="SSF48452">
    <property type="entry name" value="TPR-like"/>
    <property type="match status" value="1"/>
</dbReference>
<organism evidence="9 10">
    <name type="scientific">Pedobacter africanus</name>
    <dbReference type="NCBI Taxonomy" id="151894"/>
    <lineage>
        <taxon>Bacteria</taxon>
        <taxon>Pseudomonadati</taxon>
        <taxon>Bacteroidota</taxon>
        <taxon>Sphingobacteriia</taxon>
        <taxon>Sphingobacteriales</taxon>
        <taxon>Sphingobacteriaceae</taxon>
        <taxon>Pedobacter</taxon>
    </lineage>
</organism>
<dbReference type="PROSITE" id="PS51257">
    <property type="entry name" value="PROKAR_LIPOPROTEIN"/>
    <property type="match status" value="1"/>
</dbReference>
<dbReference type="STRING" id="151894.SAMN04488524_0438"/>
<evidence type="ECO:0000256" key="1">
    <source>
        <dbReference type="ARBA" id="ARBA00004442"/>
    </source>
</evidence>
<proteinExistence type="inferred from homology"/>
<feature type="domain" description="SusD-like N-terminal" evidence="8">
    <location>
        <begin position="23"/>
        <end position="224"/>
    </location>
</feature>
<dbReference type="Gene3D" id="1.25.40.390">
    <property type="match status" value="1"/>
</dbReference>
<evidence type="ECO:0000256" key="6">
    <source>
        <dbReference type="SAM" id="SignalP"/>
    </source>
</evidence>
<dbReference type="InterPro" id="IPR033985">
    <property type="entry name" value="SusD-like_N"/>
</dbReference>
<evidence type="ECO:0000259" key="8">
    <source>
        <dbReference type="Pfam" id="PF14322"/>
    </source>
</evidence>
<reference evidence="10" key="1">
    <citation type="submission" date="2017-04" db="EMBL/GenBank/DDBJ databases">
        <authorList>
            <person name="Varghese N."/>
            <person name="Submissions S."/>
        </authorList>
    </citation>
    <scope>NUCLEOTIDE SEQUENCE [LARGE SCALE GENOMIC DNA]</scope>
    <source>
        <strain evidence="10">DSM 12126</strain>
    </source>
</reference>
<dbReference type="RefSeq" id="WP_084236782.1">
    <property type="nucleotide sequence ID" value="NZ_FWXT01000001.1"/>
</dbReference>
<comment type="subcellular location">
    <subcellularLocation>
        <location evidence="1">Cell outer membrane</location>
    </subcellularLocation>
</comment>
<feature type="signal peptide" evidence="6">
    <location>
        <begin position="1"/>
        <end position="19"/>
    </location>
</feature>
<dbReference type="Proteomes" id="UP000192756">
    <property type="component" value="Unassembled WGS sequence"/>
</dbReference>
<dbReference type="GO" id="GO:0009279">
    <property type="term" value="C:cell outer membrane"/>
    <property type="evidence" value="ECO:0007669"/>
    <property type="project" value="UniProtKB-SubCell"/>
</dbReference>
<evidence type="ECO:0000256" key="4">
    <source>
        <dbReference type="ARBA" id="ARBA00023136"/>
    </source>
</evidence>
<keyword evidence="10" id="KW-1185">Reference proteome</keyword>
<protein>
    <submittedName>
        <fullName evidence="9">SusD family protein</fullName>
    </submittedName>
</protein>
<keyword evidence="5" id="KW-0998">Cell outer membrane</keyword>
<feature type="chain" id="PRO_5013275191" evidence="6">
    <location>
        <begin position="20"/>
        <end position="479"/>
    </location>
</feature>
<keyword evidence="4" id="KW-0472">Membrane</keyword>
<evidence type="ECO:0000313" key="10">
    <source>
        <dbReference type="Proteomes" id="UP000192756"/>
    </source>
</evidence>
<name>A0A1W1Z8M9_9SPHI</name>
<evidence type="ECO:0000313" key="9">
    <source>
        <dbReference type="EMBL" id="SMC44298.1"/>
    </source>
</evidence>
<comment type="similarity">
    <text evidence="2">Belongs to the SusD family.</text>
</comment>
<dbReference type="EMBL" id="FWXT01000001">
    <property type="protein sequence ID" value="SMC44298.1"/>
    <property type="molecule type" value="Genomic_DNA"/>
</dbReference>
<keyword evidence="3 6" id="KW-0732">Signal</keyword>
<dbReference type="Pfam" id="PF14322">
    <property type="entry name" value="SusD-like_3"/>
    <property type="match status" value="1"/>
</dbReference>
<dbReference type="InterPro" id="IPR011990">
    <property type="entry name" value="TPR-like_helical_dom_sf"/>
</dbReference>
<evidence type="ECO:0000259" key="7">
    <source>
        <dbReference type="Pfam" id="PF07980"/>
    </source>
</evidence>
<accession>A0A1W1Z8M9</accession>